<proteinExistence type="predicted"/>
<comment type="caution">
    <text evidence="2">The sequence shown here is derived from an EMBL/GenBank/DDBJ whole genome shotgun (WGS) entry which is preliminary data.</text>
</comment>
<keyword evidence="3" id="KW-1185">Reference proteome</keyword>
<evidence type="ECO:0000256" key="1">
    <source>
        <dbReference type="SAM" id="MobiDB-lite"/>
    </source>
</evidence>
<name>A0A0M9WJU8_9EURO</name>
<accession>A0A0M9WJU8</accession>
<reference evidence="2 3" key="1">
    <citation type="submission" date="2015-08" db="EMBL/GenBank/DDBJ databases">
        <title>Genome sequencing of Penicillium nordicum.</title>
        <authorList>
            <person name="Nguyen H.D."/>
            <person name="Seifert K.A."/>
        </authorList>
    </citation>
    <scope>NUCLEOTIDE SEQUENCE [LARGE SCALE GENOMIC DNA]</scope>
    <source>
        <strain evidence="2 3">DAOMC 185683</strain>
    </source>
</reference>
<sequence length="96" mass="11333">MLVFVGENRQERADLGFVVLLATENKQSMIYNLLTIYLFIQDHTGPLLSARKQQNEEKHRTHHPISQSRYEEAMCEKKYRTPSLMHRQTTQDNPCQ</sequence>
<evidence type="ECO:0000313" key="3">
    <source>
        <dbReference type="Proteomes" id="UP000037696"/>
    </source>
</evidence>
<protein>
    <submittedName>
        <fullName evidence="2">Uncharacterized protein</fullName>
    </submittedName>
</protein>
<dbReference type="AlphaFoldDB" id="A0A0M9WJU8"/>
<dbReference type="EMBL" id="LHQQ01000014">
    <property type="protein sequence ID" value="KOS47575.1"/>
    <property type="molecule type" value="Genomic_DNA"/>
</dbReference>
<feature type="region of interest" description="Disordered" evidence="1">
    <location>
        <begin position="52"/>
        <end position="72"/>
    </location>
</feature>
<gene>
    <name evidence="2" type="ORF">ACN38_g1435</name>
</gene>
<dbReference type="Proteomes" id="UP000037696">
    <property type="component" value="Unassembled WGS sequence"/>
</dbReference>
<evidence type="ECO:0000313" key="2">
    <source>
        <dbReference type="EMBL" id="KOS47575.1"/>
    </source>
</evidence>
<organism evidence="2 3">
    <name type="scientific">Penicillium nordicum</name>
    <dbReference type="NCBI Taxonomy" id="229535"/>
    <lineage>
        <taxon>Eukaryota</taxon>
        <taxon>Fungi</taxon>
        <taxon>Dikarya</taxon>
        <taxon>Ascomycota</taxon>
        <taxon>Pezizomycotina</taxon>
        <taxon>Eurotiomycetes</taxon>
        <taxon>Eurotiomycetidae</taxon>
        <taxon>Eurotiales</taxon>
        <taxon>Aspergillaceae</taxon>
        <taxon>Penicillium</taxon>
    </lineage>
</organism>